<dbReference type="InterPro" id="IPR004360">
    <property type="entry name" value="Glyas_Fos-R_dOase_dom"/>
</dbReference>
<dbReference type="Pfam" id="PF00903">
    <property type="entry name" value="Glyoxalase"/>
    <property type="match status" value="1"/>
</dbReference>
<evidence type="ECO:0000313" key="4">
    <source>
        <dbReference type="Proteomes" id="UP001154061"/>
    </source>
</evidence>
<keyword evidence="4" id="KW-1185">Reference proteome</keyword>
<evidence type="ECO:0000256" key="1">
    <source>
        <dbReference type="SAM" id="MobiDB-lite"/>
    </source>
</evidence>
<sequence>MAATGFNHVTVYGDDVTELVAFYTRVFDLERVQAPNLGVPAAWLRCGDGQLHIVRRDTDAPRYHHFALTVDDFEAVYRLARADDLFDEHLAPDGELPIFELPDGSVQMYLRDPAGNLVEVDWPTAATLDDAVTDRIVDRSDDHPQSDAQAKAELFVDS</sequence>
<organism evidence="3 4">
    <name type="scientific">Natrinema salsiterrestre</name>
    <dbReference type="NCBI Taxonomy" id="2950540"/>
    <lineage>
        <taxon>Archaea</taxon>
        <taxon>Methanobacteriati</taxon>
        <taxon>Methanobacteriota</taxon>
        <taxon>Stenosarchaea group</taxon>
        <taxon>Halobacteria</taxon>
        <taxon>Halobacteriales</taxon>
        <taxon>Natrialbaceae</taxon>
        <taxon>Natrinema</taxon>
    </lineage>
</organism>
<dbReference type="InterPro" id="IPR037523">
    <property type="entry name" value="VOC_core"/>
</dbReference>
<dbReference type="Proteomes" id="UP001154061">
    <property type="component" value="Unassembled WGS sequence"/>
</dbReference>
<dbReference type="EMBL" id="JAMQOT010000014">
    <property type="protein sequence ID" value="MDF9748318.1"/>
    <property type="molecule type" value="Genomic_DNA"/>
</dbReference>
<feature type="domain" description="VOC" evidence="2">
    <location>
        <begin position="5"/>
        <end position="123"/>
    </location>
</feature>
<dbReference type="RefSeq" id="WP_277524916.1">
    <property type="nucleotide sequence ID" value="NZ_JAMQOT010000014.1"/>
</dbReference>
<accession>A0A9Q4L7F7</accession>
<evidence type="ECO:0000259" key="2">
    <source>
        <dbReference type="PROSITE" id="PS51819"/>
    </source>
</evidence>
<comment type="caution">
    <text evidence="3">The sequence shown here is derived from an EMBL/GenBank/DDBJ whole genome shotgun (WGS) entry which is preliminary data.</text>
</comment>
<dbReference type="InterPro" id="IPR029068">
    <property type="entry name" value="Glyas_Bleomycin-R_OHBP_Dase"/>
</dbReference>
<evidence type="ECO:0000313" key="3">
    <source>
        <dbReference type="EMBL" id="MDF9748318.1"/>
    </source>
</evidence>
<feature type="region of interest" description="Disordered" evidence="1">
    <location>
        <begin position="138"/>
        <end position="158"/>
    </location>
</feature>
<gene>
    <name evidence="3" type="ORF">NDI89_22405</name>
</gene>
<dbReference type="SUPFAM" id="SSF54593">
    <property type="entry name" value="Glyoxalase/Bleomycin resistance protein/Dihydroxybiphenyl dioxygenase"/>
    <property type="match status" value="1"/>
</dbReference>
<protein>
    <submittedName>
        <fullName evidence="3">VOC family protein</fullName>
    </submittedName>
</protein>
<dbReference type="AlphaFoldDB" id="A0A9Q4L7F7"/>
<reference evidence="3" key="1">
    <citation type="submission" date="2022-06" db="EMBL/GenBank/DDBJ databases">
        <title>Natrinema sp. a new haloarchaeum isolate from saline soil.</title>
        <authorList>
            <person name="Strakova D."/>
            <person name="Galisteo C."/>
            <person name="Sanchez-Porro C."/>
            <person name="Ventosa A."/>
        </authorList>
    </citation>
    <scope>NUCLEOTIDE SEQUENCE</scope>
    <source>
        <strain evidence="3">S1CR25-10</strain>
    </source>
</reference>
<dbReference type="Gene3D" id="3.10.180.10">
    <property type="entry name" value="2,3-Dihydroxybiphenyl 1,2-Dioxygenase, domain 1"/>
    <property type="match status" value="1"/>
</dbReference>
<dbReference type="PROSITE" id="PS51819">
    <property type="entry name" value="VOC"/>
    <property type="match status" value="1"/>
</dbReference>
<name>A0A9Q4L7F7_9EURY</name>
<proteinExistence type="predicted"/>